<accession>A0A934RZQ1</accession>
<dbReference type="SUPFAM" id="SSF53822">
    <property type="entry name" value="Periplasmic binding protein-like I"/>
    <property type="match status" value="1"/>
</dbReference>
<proteinExistence type="predicted"/>
<dbReference type="CDD" id="cd01543">
    <property type="entry name" value="PBP1_XylR"/>
    <property type="match status" value="1"/>
</dbReference>
<dbReference type="AlphaFoldDB" id="A0A934RZQ1"/>
<dbReference type="EMBL" id="JAENIL010000028">
    <property type="protein sequence ID" value="MBK1878309.1"/>
    <property type="molecule type" value="Genomic_DNA"/>
</dbReference>
<evidence type="ECO:0000256" key="2">
    <source>
        <dbReference type="ARBA" id="ARBA00023125"/>
    </source>
</evidence>
<sequence>MIDRPRVALVLRGWLEENLNILHGLAKFKRFNAQWHVFVDDQARGADNPEWLLDQGWDGIICKESSDELFVKARERRIACIDMSDDGTKRKGCPKVRPNNIAIGHKGAEHFAEKGFRHFAYCGFGNELWSCERRDGFIEALTLAGKSCQVFETNYPGVSRPGWEHNEEEEMAKWLDTLPKPVAILTCNDLRAMHVINACHQAELRVPEEVAILGINNDSARCELCAPSLSSIPVDVSEYSRVAGATLEGILKGAHHSQFREETLVDPLEVVTRRSTSILAVEDPSVAQALNLIRENACKGITVEEVAKSVHISRSLLEKRFRKYVGKSPQVEIRHAQVMRIKQMLAETEYSLAQVAEMTGFEHPEYMSVVFKRLTKVTPSAYRRKSKALAAMGM</sequence>
<dbReference type="Pfam" id="PF13377">
    <property type="entry name" value="Peripla_BP_3"/>
    <property type="match status" value="1"/>
</dbReference>
<dbReference type="PANTHER" id="PTHR30146:SF24">
    <property type="entry name" value="XYLOSE OPERON REGULATORY PROTEIN"/>
    <property type="match status" value="1"/>
</dbReference>
<dbReference type="SUPFAM" id="SSF46689">
    <property type="entry name" value="Homeodomain-like"/>
    <property type="match status" value="2"/>
</dbReference>
<dbReference type="InterPro" id="IPR028082">
    <property type="entry name" value="Peripla_BP_I"/>
</dbReference>
<gene>
    <name evidence="5" type="ORF">JIN87_15620</name>
</gene>
<dbReference type="Pfam" id="PF12833">
    <property type="entry name" value="HTH_18"/>
    <property type="match status" value="1"/>
</dbReference>
<dbReference type="Proteomes" id="UP000617628">
    <property type="component" value="Unassembled WGS sequence"/>
</dbReference>
<feature type="domain" description="HTH araC/xylS-type" evidence="4">
    <location>
        <begin position="287"/>
        <end position="385"/>
    </location>
</feature>
<evidence type="ECO:0000313" key="6">
    <source>
        <dbReference type="Proteomes" id="UP000617628"/>
    </source>
</evidence>
<dbReference type="PROSITE" id="PS01124">
    <property type="entry name" value="HTH_ARAC_FAMILY_2"/>
    <property type="match status" value="1"/>
</dbReference>
<comment type="caution">
    <text evidence="5">The sequence shown here is derived from an EMBL/GenBank/DDBJ whole genome shotgun (WGS) entry which is preliminary data.</text>
</comment>
<evidence type="ECO:0000313" key="5">
    <source>
        <dbReference type="EMBL" id="MBK1878309.1"/>
    </source>
</evidence>
<dbReference type="Gene3D" id="1.10.10.60">
    <property type="entry name" value="Homeodomain-like"/>
    <property type="match status" value="1"/>
</dbReference>
<dbReference type="RefSeq" id="WP_200356521.1">
    <property type="nucleotide sequence ID" value="NZ_JAENIL010000028.1"/>
</dbReference>
<dbReference type="SMART" id="SM00342">
    <property type="entry name" value="HTH_ARAC"/>
    <property type="match status" value="1"/>
</dbReference>
<dbReference type="GO" id="GO:0003700">
    <property type="term" value="F:DNA-binding transcription factor activity"/>
    <property type="evidence" value="ECO:0007669"/>
    <property type="project" value="InterPro"/>
</dbReference>
<keyword evidence="6" id="KW-1185">Reference proteome</keyword>
<dbReference type="Gene3D" id="3.40.50.2300">
    <property type="match status" value="2"/>
</dbReference>
<dbReference type="PANTHER" id="PTHR30146">
    <property type="entry name" value="LACI-RELATED TRANSCRIPTIONAL REPRESSOR"/>
    <property type="match status" value="1"/>
</dbReference>
<dbReference type="GO" id="GO:0000976">
    <property type="term" value="F:transcription cis-regulatory region binding"/>
    <property type="evidence" value="ECO:0007669"/>
    <property type="project" value="TreeGrafter"/>
</dbReference>
<keyword evidence="1" id="KW-0805">Transcription regulation</keyword>
<keyword evidence="2 5" id="KW-0238">DNA-binding</keyword>
<protein>
    <submittedName>
        <fullName evidence="5">DNA-binding transcriptional regulator</fullName>
    </submittedName>
</protein>
<evidence type="ECO:0000256" key="1">
    <source>
        <dbReference type="ARBA" id="ARBA00023015"/>
    </source>
</evidence>
<evidence type="ECO:0000256" key="3">
    <source>
        <dbReference type="ARBA" id="ARBA00023163"/>
    </source>
</evidence>
<dbReference type="InterPro" id="IPR018060">
    <property type="entry name" value="HTH_AraC"/>
</dbReference>
<dbReference type="InterPro" id="IPR046335">
    <property type="entry name" value="LacI/GalR-like_sensor"/>
</dbReference>
<evidence type="ECO:0000259" key="4">
    <source>
        <dbReference type="PROSITE" id="PS01124"/>
    </source>
</evidence>
<keyword evidence="3" id="KW-0804">Transcription</keyword>
<dbReference type="InterPro" id="IPR009057">
    <property type="entry name" value="Homeodomain-like_sf"/>
</dbReference>
<organism evidence="5 6">
    <name type="scientific">Pelagicoccus mobilis</name>
    <dbReference type="NCBI Taxonomy" id="415221"/>
    <lineage>
        <taxon>Bacteria</taxon>
        <taxon>Pseudomonadati</taxon>
        <taxon>Verrucomicrobiota</taxon>
        <taxon>Opitutia</taxon>
        <taxon>Puniceicoccales</taxon>
        <taxon>Pelagicoccaceae</taxon>
        <taxon>Pelagicoccus</taxon>
    </lineage>
</organism>
<reference evidence="5" key="1">
    <citation type="submission" date="2021-01" db="EMBL/GenBank/DDBJ databases">
        <title>Modified the classification status of verrucomicrobia.</title>
        <authorList>
            <person name="Feng X."/>
        </authorList>
    </citation>
    <scope>NUCLEOTIDE SEQUENCE</scope>
    <source>
        <strain evidence="5">KCTC 13126</strain>
    </source>
</reference>
<name>A0A934RZQ1_9BACT</name>